<dbReference type="AlphaFoldDB" id="A0A4U6XHJ8"/>
<protein>
    <submittedName>
        <fullName evidence="1">Uncharacterized protein</fullName>
    </submittedName>
</protein>
<name>A0A4U6XHJ8_9PEZI</name>
<accession>A0A4U6XHJ8</accession>
<evidence type="ECO:0000313" key="1">
    <source>
        <dbReference type="EMBL" id="TKW55408.1"/>
    </source>
</evidence>
<sequence>MLRGRTARPCPLQLDVVVEDAHLLAGLKRRQADVGAAVAAEGVAESAVAARADLALDGEVNLGEVVGAKLDSLEGLVGGGTGSGVLSGYALGEAAGTVLAGATAPSGLGGAFGGCFERLC</sequence>
<comment type="caution">
    <text evidence="1">The sequence shown here is derived from an EMBL/GenBank/DDBJ whole genome shotgun (WGS) entry which is preliminary data.</text>
</comment>
<reference evidence="1 2" key="1">
    <citation type="journal article" date="2019" name="PLoS ONE">
        <title>Comparative genome analysis indicates high evolutionary potential of pathogenicity genes in Colletotrichum tanaceti.</title>
        <authorList>
            <person name="Lelwala R.V."/>
            <person name="Korhonen P.K."/>
            <person name="Young N.D."/>
            <person name="Scott J.B."/>
            <person name="Ades P.A."/>
            <person name="Gasser R.B."/>
            <person name="Taylor P.W.J."/>
        </authorList>
    </citation>
    <scope>NUCLEOTIDE SEQUENCE [LARGE SCALE GENOMIC DNA]</scope>
    <source>
        <strain evidence="1">BRIP57314</strain>
    </source>
</reference>
<dbReference type="Proteomes" id="UP000310108">
    <property type="component" value="Unassembled WGS sequence"/>
</dbReference>
<gene>
    <name evidence="1" type="ORF">CTA1_2586</name>
</gene>
<evidence type="ECO:0000313" key="2">
    <source>
        <dbReference type="Proteomes" id="UP000310108"/>
    </source>
</evidence>
<proteinExistence type="predicted"/>
<dbReference type="EMBL" id="PJEX01000100">
    <property type="protein sequence ID" value="TKW55408.1"/>
    <property type="molecule type" value="Genomic_DNA"/>
</dbReference>
<organism evidence="1 2">
    <name type="scientific">Colletotrichum tanaceti</name>
    <dbReference type="NCBI Taxonomy" id="1306861"/>
    <lineage>
        <taxon>Eukaryota</taxon>
        <taxon>Fungi</taxon>
        <taxon>Dikarya</taxon>
        <taxon>Ascomycota</taxon>
        <taxon>Pezizomycotina</taxon>
        <taxon>Sordariomycetes</taxon>
        <taxon>Hypocreomycetidae</taxon>
        <taxon>Glomerellales</taxon>
        <taxon>Glomerellaceae</taxon>
        <taxon>Colletotrichum</taxon>
        <taxon>Colletotrichum destructivum species complex</taxon>
    </lineage>
</organism>
<keyword evidence="2" id="KW-1185">Reference proteome</keyword>